<feature type="domain" description="RCK N-terminal" evidence="3">
    <location>
        <begin position="115"/>
        <end position="233"/>
    </location>
</feature>
<dbReference type="RefSeq" id="WP_155171208.1">
    <property type="nucleotide sequence ID" value="NZ_BAAAFL010000002.1"/>
</dbReference>
<evidence type="ECO:0000313" key="5">
    <source>
        <dbReference type="EMBL" id="MTI25176.1"/>
    </source>
</evidence>
<keyword evidence="6" id="KW-1185">Reference proteome</keyword>
<evidence type="ECO:0000259" key="3">
    <source>
        <dbReference type="Pfam" id="PF02254"/>
    </source>
</evidence>
<keyword evidence="5" id="KW-0813">Transport</keyword>
<dbReference type="SUPFAM" id="SSF116726">
    <property type="entry name" value="TrkA C-terminal domain-like"/>
    <property type="match status" value="1"/>
</dbReference>
<keyword evidence="5" id="KW-0406">Ion transport</keyword>
<dbReference type="Pfam" id="PF07885">
    <property type="entry name" value="Ion_trans_2"/>
    <property type="match status" value="1"/>
</dbReference>
<keyword evidence="2" id="KW-0812">Transmembrane</keyword>
<accession>A0ABW9RML1</accession>
<dbReference type="Pfam" id="PF02254">
    <property type="entry name" value="TrkA_N"/>
    <property type="match status" value="1"/>
</dbReference>
<dbReference type="Proteomes" id="UP000798808">
    <property type="component" value="Unassembled WGS sequence"/>
</dbReference>
<dbReference type="InterPro" id="IPR003148">
    <property type="entry name" value="RCK_N"/>
</dbReference>
<protein>
    <submittedName>
        <fullName evidence="5">Potassium channel protein</fullName>
    </submittedName>
</protein>
<dbReference type="SUPFAM" id="SSF51735">
    <property type="entry name" value="NAD(P)-binding Rossmann-fold domains"/>
    <property type="match status" value="1"/>
</dbReference>
<dbReference type="GO" id="GO:0034220">
    <property type="term" value="P:monoatomic ion transmembrane transport"/>
    <property type="evidence" value="ECO:0007669"/>
    <property type="project" value="UniProtKB-KW"/>
</dbReference>
<feature type="transmembrane region" description="Helical" evidence="2">
    <location>
        <begin position="7"/>
        <end position="29"/>
    </location>
</feature>
<dbReference type="SUPFAM" id="SSF81324">
    <property type="entry name" value="Voltage-gated potassium channels"/>
    <property type="match status" value="1"/>
</dbReference>
<dbReference type="InterPro" id="IPR013099">
    <property type="entry name" value="K_chnl_dom"/>
</dbReference>
<evidence type="ECO:0000256" key="1">
    <source>
        <dbReference type="ARBA" id="ARBA00004651"/>
    </source>
</evidence>
<dbReference type="PANTHER" id="PTHR43833:SF9">
    <property type="entry name" value="POTASSIUM CHANNEL PROTEIN YUGO-RELATED"/>
    <property type="match status" value="1"/>
</dbReference>
<proteinExistence type="predicted"/>
<dbReference type="InterPro" id="IPR036721">
    <property type="entry name" value="RCK_C_sf"/>
</dbReference>
<keyword evidence="2" id="KW-0472">Membrane</keyword>
<comment type="caution">
    <text evidence="5">The sequence shown here is derived from an EMBL/GenBank/DDBJ whole genome shotgun (WGS) entry which is preliminary data.</text>
</comment>
<keyword evidence="2" id="KW-1133">Transmembrane helix</keyword>
<organism evidence="5 6">
    <name type="scientific">Fulvivirga kasyanovii</name>
    <dbReference type="NCBI Taxonomy" id="396812"/>
    <lineage>
        <taxon>Bacteria</taxon>
        <taxon>Pseudomonadati</taxon>
        <taxon>Bacteroidota</taxon>
        <taxon>Cytophagia</taxon>
        <taxon>Cytophagales</taxon>
        <taxon>Fulvivirgaceae</taxon>
        <taxon>Fulvivirga</taxon>
    </lineage>
</organism>
<feature type="transmembrane region" description="Helical" evidence="2">
    <location>
        <begin position="71"/>
        <end position="94"/>
    </location>
</feature>
<dbReference type="EMBL" id="SMLW01000491">
    <property type="protein sequence ID" value="MTI25176.1"/>
    <property type="molecule type" value="Genomic_DNA"/>
</dbReference>
<name>A0ABW9RML1_9BACT</name>
<evidence type="ECO:0000313" key="6">
    <source>
        <dbReference type="Proteomes" id="UP000798808"/>
    </source>
</evidence>
<feature type="domain" description="Potassium channel" evidence="4">
    <location>
        <begin position="19"/>
        <end position="95"/>
    </location>
</feature>
<dbReference type="PANTHER" id="PTHR43833">
    <property type="entry name" value="POTASSIUM CHANNEL PROTEIN 2-RELATED-RELATED"/>
    <property type="match status" value="1"/>
</dbReference>
<keyword evidence="5" id="KW-0407">Ion channel</keyword>
<dbReference type="InterPro" id="IPR050721">
    <property type="entry name" value="Trk_Ktr_HKT_K-transport"/>
</dbReference>
<dbReference type="Gene3D" id="1.10.287.70">
    <property type="match status" value="1"/>
</dbReference>
<dbReference type="Gene3D" id="3.40.50.720">
    <property type="entry name" value="NAD(P)-binding Rossmann-like Domain"/>
    <property type="match status" value="1"/>
</dbReference>
<gene>
    <name evidence="5" type="ORF">E1163_09505</name>
</gene>
<evidence type="ECO:0000256" key="2">
    <source>
        <dbReference type="SAM" id="Phobius"/>
    </source>
</evidence>
<comment type="subcellular location">
    <subcellularLocation>
        <location evidence="1">Cell membrane</location>
        <topology evidence="1">Multi-pass membrane protein</topology>
    </subcellularLocation>
</comment>
<evidence type="ECO:0000259" key="4">
    <source>
        <dbReference type="Pfam" id="PF07885"/>
    </source>
</evidence>
<dbReference type="InterPro" id="IPR036291">
    <property type="entry name" value="NAD(P)-bd_dom_sf"/>
</dbReference>
<reference evidence="5 6" key="1">
    <citation type="submission" date="2019-02" db="EMBL/GenBank/DDBJ databases">
        <authorList>
            <person name="Goldberg S.R."/>
            <person name="Haltli B.A."/>
            <person name="Correa H."/>
            <person name="Russell K.G."/>
        </authorList>
    </citation>
    <scope>NUCLEOTIDE SEQUENCE [LARGE SCALE GENOMIC DNA]</scope>
    <source>
        <strain evidence="5 6">JCM 16186</strain>
    </source>
</reference>
<sequence>MLKKPNYIKLLAIAFSFIIIYVLLLSILIKIEAAHPQANIKSFDDALWFSIVTLTTVGYGDLHPVTDQGRLFGSIFLIFSLGFYGVLIGQITNIMNTVKENKKLGLDGTNFTNHVVMIGWSDFGKAVVDQLVAAGRNIAIVTKEKDNVDIIHEYYSTKQVFTLFSDYNNFDLLHKVNIRESSIVFVNLHDDTEKLVYVLNMKKHYENLNFVVTLDNANLKSTFHSAGVTYTVSKHEIASKLLASYIFEPDVAVYSEEIIAYPQTDEDYDIKQFMVLENNPFKDHFYEKVFFDLKKEFNVVLLGIVKIEEGQRRLYKNPSETIKIAQGDYLIMLTNKNAIKRLKGFFAVEEGYISNF</sequence>